<protein>
    <recommendedName>
        <fullName evidence="5">ABC transporter domain-containing protein</fullName>
    </recommendedName>
</protein>
<feature type="transmembrane region" description="Helical" evidence="4">
    <location>
        <begin position="269"/>
        <end position="287"/>
    </location>
</feature>
<dbReference type="Proteomes" id="UP000075883">
    <property type="component" value="Unassembled WGS sequence"/>
</dbReference>
<feature type="transmembrane region" description="Helical" evidence="4">
    <location>
        <begin position="209"/>
        <end position="234"/>
    </location>
</feature>
<feature type="transmembrane region" description="Helical" evidence="4">
    <location>
        <begin position="1006"/>
        <end position="1024"/>
    </location>
</feature>
<dbReference type="EnsemblMetazoa" id="ACUA001364-RA">
    <property type="protein sequence ID" value="ACUA001364-PA"/>
    <property type="gene ID" value="ACUA001364"/>
</dbReference>
<evidence type="ECO:0000313" key="7">
    <source>
        <dbReference type="Proteomes" id="UP000075883"/>
    </source>
</evidence>
<organism evidence="6 7">
    <name type="scientific">Anopheles culicifacies</name>
    <dbReference type="NCBI Taxonomy" id="139723"/>
    <lineage>
        <taxon>Eukaryota</taxon>
        <taxon>Metazoa</taxon>
        <taxon>Ecdysozoa</taxon>
        <taxon>Arthropoda</taxon>
        <taxon>Hexapoda</taxon>
        <taxon>Insecta</taxon>
        <taxon>Pterygota</taxon>
        <taxon>Neoptera</taxon>
        <taxon>Endopterygota</taxon>
        <taxon>Diptera</taxon>
        <taxon>Nematocera</taxon>
        <taxon>Culicoidea</taxon>
        <taxon>Culicidae</taxon>
        <taxon>Anophelinae</taxon>
        <taxon>Anopheles</taxon>
        <taxon>culicifacies species complex</taxon>
    </lineage>
</organism>
<dbReference type="InterPro" id="IPR026082">
    <property type="entry name" value="ABCA"/>
</dbReference>
<dbReference type="VEuPathDB" id="VectorBase:ACUA001364"/>
<proteinExistence type="predicted"/>
<keyword evidence="7" id="KW-1185">Reference proteome</keyword>
<dbReference type="PROSITE" id="PS00211">
    <property type="entry name" value="ABC_TRANSPORTER_1"/>
    <property type="match status" value="1"/>
</dbReference>
<name>A0A182LT83_9DIPT</name>
<dbReference type="PANTHER" id="PTHR19229:SF250">
    <property type="entry name" value="ABC TRANSPORTER DOMAIN-CONTAINING PROTEIN-RELATED"/>
    <property type="match status" value="1"/>
</dbReference>
<dbReference type="GO" id="GO:0016020">
    <property type="term" value="C:membrane"/>
    <property type="evidence" value="ECO:0007669"/>
    <property type="project" value="InterPro"/>
</dbReference>
<dbReference type="InterPro" id="IPR003439">
    <property type="entry name" value="ABC_transporter-like_ATP-bd"/>
</dbReference>
<keyword evidence="1" id="KW-0547">Nucleotide-binding</keyword>
<evidence type="ECO:0000313" key="6">
    <source>
        <dbReference type="EnsemblMetazoa" id="ACUA001364-PA"/>
    </source>
</evidence>
<dbReference type="EMBL" id="AXCM01000982">
    <property type="status" value="NOT_ANNOTATED_CDS"/>
    <property type="molecule type" value="Genomic_DNA"/>
</dbReference>
<evidence type="ECO:0000256" key="4">
    <source>
        <dbReference type="SAM" id="Phobius"/>
    </source>
</evidence>
<dbReference type="CDD" id="cd03263">
    <property type="entry name" value="ABC_subfamily_A"/>
    <property type="match status" value="2"/>
</dbReference>
<accession>A0A182LT83</accession>
<keyword evidence="4" id="KW-1133">Transmembrane helix</keyword>
<evidence type="ECO:0000259" key="5">
    <source>
        <dbReference type="PROSITE" id="PS50893"/>
    </source>
</evidence>
<dbReference type="PANTHER" id="PTHR19229">
    <property type="entry name" value="ATP-BINDING CASSETTE TRANSPORTER SUBFAMILY A ABCA"/>
    <property type="match status" value="1"/>
</dbReference>
<feature type="region of interest" description="Disordered" evidence="3">
    <location>
        <begin position="1251"/>
        <end position="1273"/>
    </location>
</feature>
<dbReference type="GO" id="GO:0016887">
    <property type="term" value="F:ATP hydrolysis activity"/>
    <property type="evidence" value="ECO:0007669"/>
    <property type="project" value="InterPro"/>
</dbReference>
<keyword evidence="4" id="KW-0812">Transmembrane</keyword>
<evidence type="ECO:0000256" key="2">
    <source>
        <dbReference type="ARBA" id="ARBA00022840"/>
    </source>
</evidence>
<reference evidence="6" key="2">
    <citation type="submission" date="2020-05" db="UniProtKB">
        <authorList>
            <consortium name="EnsemblMetazoa"/>
        </authorList>
    </citation>
    <scope>IDENTIFICATION</scope>
    <source>
        <strain evidence="6">A-37</strain>
    </source>
</reference>
<dbReference type="Gene3D" id="3.40.50.300">
    <property type="entry name" value="P-loop containing nucleotide triphosphate hydrolases"/>
    <property type="match status" value="2"/>
</dbReference>
<keyword evidence="2" id="KW-0067">ATP-binding</keyword>
<dbReference type="GO" id="GO:0005524">
    <property type="term" value="F:ATP binding"/>
    <property type="evidence" value="ECO:0007669"/>
    <property type="project" value="UniProtKB-KW"/>
</dbReference>
<evidence type="ECO:0000256" key="1">
    <source>
        <dbReference type="ARBA" id="ARBA00022741"/>
    </source>
</evidence>
<dbReference type="InterPro" id="IPR027417">
    <property type="entry name" value="P-loop_NTPase"/>
</dbReference>
<dbReference type="Pfam" id="PF00005">
    <property type="entry name" value="ABC_tran"/>
    <property type="match status" value="2"/>
</dbReference>
<feature type="transmembrane region" description="Helical" evidence="4">
    <location>
        <begin position="240"/>
        <end position="262"/>
    </location>
</feature>
<feature type="transmembrane region" description="Helical" evidence="4">
    <location>
        <begin position="335"/>
        <end position="361"/>
    </location>
</feature>
<feature type="domain" description="ABC transporter" evidence="5">
    <location>
        <begin position="460"/>
        <end position="690"/>
    </location>
</feature>
<feature type="transmembrane region" description="Helical" evidence="4">
    <location>
        <begin position="1044"/>
        <end position="1072"/>
    </location>
</feature>
<dbReference type="GO" id="GO:0005319">
    <property type="term" value="F:lipid transporter activity"/>
    <property type="evidence" value="ECO:0007669"/>
    <property type="project" value="TreeGrafter"/>
</dbReference>
<dbReference type="STRING" id="139723.A0A182LT83"/>
<dbReference type="SUPFAM" id="SSF52540">
    <property type="entry name" value="P-loop containing nucleoside triphosphate hydrolases"/>
    <property type="match status" value="2"/>
</dbReference>
<dbReference type="SMART" id="SM00382">
    <property type="entry name" value="AAA"/>
    <property type="match status" value="2"/>
</dbReference>
<feature type="transmembrane region" description="Helical" evidence="4">
    <location>
        <begin position="1196"/>
        <end position="1217"/>
    </location>
</feature>
<dbReference type="PROSITE" id="PS50893">
    <property type="entry name" value="ABC_TRANSPORTER_2"/>
    <property type="match status" value="2"/>
</dbReference>
<feature type="transmembrane region" description="Helical" evidence="4">
    <location>
        <begin position="293"/>
        <end position="315"/>
    </location>
</feature>
<dbReference type="GO" id="GO:0140359">
    <property type="term" value="F:ABC-type transporter activity"/>
    <property type="evidence" value="ECO:0007669"/>
    <property type="project" value="InterPro"/>
</dbReference>
<reference evidence="7" key="1">
    <citation type="submission" date="2013-09" db="EMBL/GenBank/DDBJ databases">
        <title>The Genome Sequence of Anopheles culicifacies species A.</title>
        <authorList>
            <consortium name="The Broad Institute Genomics Platform"/>
            <person name="Neafsey D.E."/>
            <person name="Besansky N."/>
            <person name="Howell P."/>
            <person name="Walton C."/>
            <person name="Young S.K."/>
            <person name="Zeng Q."/>
            <person name="Gargeya S."/>
            <person name="Fitzgerald M."/>
            <person name="Haas B."/>
            <person name="Abouelleil A."/>
            <person name="Allen A.W."/>
            <person name="Alvarado L."/>
            <person name="Arachchi H.M."/>
            <person name="Berlin A.M."/>
            <person name="Chapman S.B."/>
            <person name="Gainer-Dewar J."/>
            <person name="Goldberg J."/>
            <person name="Griggs A."/>
            <person name="Gujja S."/>
            <person name="Hansen M."/>
            <person name="Howarth C."/>
            <person name="Imamovic A."/>
            <person name="Ireland A."/>
            <person name="Larimer J."/>
            <person name="McCowan C."/>
            <person name="Murphy C."/>
            <person name="Pearson M."/>
            <person name="Poon T.W."/>
            <person name="Priest M."/>
            <person name="Roberts A."/>
            <person name="Saif S."/>
            <person name="Shea T."/>
            <person name="Sisk P."/>
            <person name="Sykes S."/>
            <person name="Wortman J."/>
            <person name="Nusbaum C."/>
            <person name="Birren B."/>
        </authorList>
    </citation>
    <scope>NUCLEOTIDE SEQUENCE [LARGE SCALE GENOMIC DNA]</scope>
    <source>
        <strain evidence="7">A-37</strain>
    </source>
</reference>
<feature type="transmembrane region" description="Helical" evidence="4">
    <location>
        <begin position="1084"/>
        <end position="1105"/>
    </location>
</feature>
<keyword evidence="4" id="KW-0472">Membrane</keyword>
<sequence>MADYFPGELVNPIYYSPQTELTENLMETVRHRLAIVDERVVPFRSDAEMEFALLNNPSLCFGVSFQNISFEDGRLRFVIRTKNNNFRTEAVYSQDVFSSYQKRDNEYVESGFLALQNAVDQSFVSMLAEERKQNNRQRIMVAYGHIPVDDKGGPQTPAQTIHLVTVLGVVFVLMDIFALLLPMVEERANGMREHLKIASAESYWKEMALFILNFIQFSVVLLMCFTTAVVSGYWKATVSMIVYLVILSMSFVANLITFTFFLSITMESSTVATASAPIIFFGPYFLSMFSTKLVQLFCLFPTVGLCYAGLIFDVFKSSGHLFQAHNLFTASYPGLAYVSLFAVLVQQLLGTILWLFLWFYVSNVFPGRYGIPKSKGFFLSNNYWKPLFDVVRSKPRNTNKITAESQHDLQQHSSESIGGEHNFETISMEYIDQGPDPFAMEIDTIQPLKEPIDADSKRVVYISKLNKVFEGRTGAKVVVKDFSLSIYSSSLTVLLGHNGAGKTTTMNIITGMLPSTSGTVVVDGEHDPNRYRSRIGFCPQHNVFFSFLNCREHLEFFGCLRGLTNAEARNEARVVLEKVNLLDKSESLVNTLSGGMKRRLSLGNAIIGHTKLLILDEPTSGLDPESRRDIWDVLLKLRQSHTILLTTHFMEEAELLADWVAIMEDGEMVTFGSPLYLKQQHGSGYTLKLFKASGFNENDTLVLIKQHIPKATIRESVKEIFAVTLPYNDAEKYAAMLKQLEMEKETLGIETIGIANTTLEEVFLNSSTRKKEFQHHPESVDCVDSPPADRLKSELTSIKTQCKTTPLHAKNVCLAIWRKKWIHMKSIKHVYVSLLLLPPLVTILCFMFTTGTIDAEKSLPAVTLDANAIHQAIGVLVINRAPDSDGNGAFGNLENVQLELDRSLINGVRIVMLENVSLLASLHQRITDDYTGYRDRVVVGIECNIKHEAVEATVLYNNNLVHSTGIAESVFTTLMLRFYVGLSGATAETINIPSTRKQLIDIKTPLYFTELIAIATMFYMLIYLSEPLHEHLTGFRQLQNINRYVYWFGMYSFDLLVHTLECALVTTLVYWMDHTEAFSASSKIDIFFILWLYGVLALLVIYIISQCVENSNTAITIMSYLMIVGVFGDLILSNGYDDTEKNSPWIIMLHLVPEFGLKHSMRVVYEYQKLIMYQQLSIQQNRQKDIAFADKREHPAIFYTTASILFCVFAFCLNEVVENMYVRERIKKGGETAGQNIRRACLKVNRSLAREDRQHSGDDGLDEIDCSPTSSDDVDQQTKLVNNLIETKAGIDQYAIIVKSLKKTYSNHAAVKSVSFAVKKGECFGLLGMNGAGKTSVFQMLSRNLPTSEGEIYLQDCEVHQANALEYRHQYGYCPQFDALLHFMTVYEVIDYFAQLKGITARERHITSWLVRLDILQYKDHTLDECSGGTKRKVNTILALLGGPSVILLDEPTTGVDPKSRQFLWKTIKAIQRQNQTILLTSHSMDECEELCNRLSIMARGLLQCVGTIPELRQRHGQGYNLWLKLNTTAFQVDSGNVSNDIASLIAEVQERCKATLQEEHKVRDDAGHYNIEEIFTERPDGIQSDRII</sequence>
<feature type="domain" description="ABC transporter" evidence="5">
    <location>
        <begin position="1296"/>
        <end position="1525"/>
    </location>
</feature>
<evidence type="ECO:0000256" key="3">
    <source>
        <dbReference type="SAM" id="MobiDB-lite"/>
    </source>
</evidence>
<feature type="transmembrane region" description="Helical" evidence="4">
    <location>
        <begin position="1111"/>
        <end position="1132"/>
    </location>
</feature>
<feature type="transmembrane region" description="Helical" evidence="4">
    <location>
        <begin position="161"/>
        <end position="184"/>
    </location>
</feature>
<dbReference type="InterPro" id="IPR003593">
    <property type="entry name" value="AAA+_ATPase"/>
</dbReference>
<dbReference type="InterPro" id="IPR017871">
    <property type="entry name" value="ABC_transporter-like_CS"/>
</dbReference>